<gene>
    <name evidence="2" type="ORF">EV702DRAFT_1192951</name>
</gene>
<name>A0A9P7A390_9AGAM</name>
<organism evidence="2 3">
    <name type="scientific">Suillus placidus</name>
    <dbReference type="NCBI Taxonomy" id="48579"/>
    <lineage>
        <taxon>Eukaryota</taxon>
        <taxon>Fungi</taxon>
        <taxon>Dikarya</taxon>
        <taxon>Basidiomycota</taxon>
        <taxon>Agaricomycotina</taxon>
        <taxon>Agaricomycetes</taxon>
        <taxon>Agaricomycetidae</taxon>
        <taxon>Boletales</taxon>
        <taxon>Suillineae</taxon>
        <taxon>Suillaceae</taxon>
        <taxon>Suillus</taxon>
    </lineage>
</organism>
<evidence type="ECO:0000256" key="1">
    <source>
        <dbReference type="SAM" id="MobiDB-lite"/>
    </source>
</evidence>
<feature type="region of interest" description="Disordered" evidence="1">
    <location>
        <begin position="1"/>
        <end position="33"/>
    </location>
</feature>
<accession>A0A9P7A390</accession>
<dbReference type="Proteomes" id="UP000714275">
    <property type="component" value="Unassembled WGS sequence"/>
</dbReference>
<comment type="caution">
    <text evidence="2">The sequence shown here is derived from an EMBL/GenBank/DDBJ whole genome shotgun (WGS) entry which is preliminary data.</text>
</comment>
<proteinExistence type="predicted"/>
<reference evidence="2" key="1">
    <citation type="journal article" date="2020" name="New Phytol.">
        <title>Comparative genomics reveals dynamic genome evolution in host specialist ectomycorrhizal fungi.</title>
        <authorList>
            <person name="Lofgren L.A."/>
            <person name="Nguyen N.H."/>
            <person name="Vilgalys R."/>
            <person name="Ruytinx J."/>
            <person name="Liao H.L."/>
            <person name="Branco S."/>
            <person name="Kuo A."/>
            <person name="LaButti K."/>
            <person name="Lipzen A."/>
            <person name="Andreopoulos W."/>
            <person name="Pangilinan J."/>
            <person name="Riley R."/>
            <person name="Hundley H."/>
            <person name="Na H."/>
            <person name="Barry K."/>
            <person name="Grigoriev I.V."/>
            <person name="Stajich J.E."/>
            <person name="Kennedy P.G."/>
        </authorList>
    </citation>
    <scope>NUCLEOTIDE SEQUENCE</scope>
    <source>
        <strain evidence="2">DOB743</strain>
    </source>
</reference>
<feature type="compositionally biased region" description="Basic and acidic residues" evidence="1">
    <location>
        <begin position="74"/>
        <end position="89"/>
    </location>
</feature>
<dbReference type="AlphaFoldDB" id="A0A9P7A390"/>
<dbReference type="EMBL" id="JABBWD010000005">
    <property type="protein sequence ID" value="KAG1781461.1"/>
    <property type="molecule type" value="Genomic_DNA"/>
</dbReference>
<sequence length="104" mass="10644">MEDDADDDAADGRSQPGPSTACEGTAVPHAIPKPYTVKPAKTGALLTLRMGDLLAGLTDGVTSNVEEDVAMEKKEHVAGAEEHAGKESGDCAIGEDNPGARGKK</sequence>
<feature type="region of interest" description="Disordered" evidence="1">
    <location>
        <begin position="74"/>
        <end position="104"/>
    </location>
</feature>
<keyword evidence="3" id="KW-1185">Reference proteome</keyword>
<protein>
    <submittedName>
        <fullName evidence="2">Uncharacterized protein</fullName>
    </submittedName>
</protein>
<evidence type="ECO:0000313" key="3">
    <source>
        <dbReference type="Proteomes" id="UP000714275"/>
    </source>
</evidence>
<evidence type="ECO:0000313" key="2">
    <source>
        <dbReference type="EMBL" id="KAG1781461.1"/>
    </source>
</evidence>